<feature type="chain" id="PRO_5012706052" description="Argininosuccinate lyase" evidence="1">
    <location>
        <begin position="30"/>
        <end position="114"/>
    </location>
</feature>
<keyword evidence="3" id="KW-1185">Reference proteome</keyword>
<accession>A0A1Q8ZSA2</accession>
<dbReference type="OrthoDB" id="574504at2"/>
<organism evidence="2 3">
    <name type="scientific">Rhizobium oryziradicis</name>
    <dbReference type="NCBI Taxonomy" id="1867956"/>
    <lineage>
        <taxon>Bacteria</taxon>
        <taxon>Pseudomonadati</taxon>
        <taxon>Pseudomonadota</taxon>
        <taxon>Alphaproteobacteria</taxon>
        <taxon>Hyphomicrobiales</taxon>
        <taxon>Rhizobiaceae</taxon>
        <taxon>Rhizobium/Agrobacterium group</taxon>
        <taxon>Rhizobium</taxon>
    </lineage>
</organism>
<reference evidence="2 3" key="1">
    <citation type="submission" date="2016-09" db="EMBL/GenBank/DDBJ databases">
        <title>Rhizobium oryziradicis sp. nov., isolated from the root of rice.</title>
        <authorList>
            <person name="Zhao J."/>
            <person name="Zhang X."/>
        </authorList>
    </citation>
    <scope>NUCLEOTIDE SEQUENCE [LARGE SCALE GENOMIC DNA]</scope>
    <source>
        <strain evidence="2 3">N19</strain>
    </source>
</reference>
<evidence type="ECO:0000256" key="1">
    <source>
        <dbReference type="SAM" id="SignalP"/>
    </source>
</evidence>
<keyword evidence="1" id="KW-0732">Signal</keyword>
<sequence>MLLNGVRTSLVAISFSLMCSGLTFTAAHAEEYSFKATNSTNTAIIKILVSENKRKWGYFDIGRGIKPGATTKLVWDQSTNSENCTQWVKAVFADDSESEPAKFDFCESGLEIEF</sequence>
<name>A0A1Q8ZSA2_9HYPH</name>
<dbReference type="AlphaFoldDB" id="A0A1Q8ZSA2"/>
<dbReference type="EMBL" id="MKIM01000026">
    <property type="protein sequence ID" value="OLP44930.1"/>
    <property type="molecule type" value="Genomic_DNA"/>
</dbReference>
<proteinExistence type="predicted"/>
<evidence type="ECO:0000313" key="2">
    <source>
        <dbReference type="EMBL" id="OLP44930.1"/>
    </source>
</evidence>
<gene>
    <name evidence="2" type="ORF">BJF95_04945</name>
</gene>
<dbReference type="Proteomes" id="UP000186894">
    <property type="component" value="Unassembled WGS sequence"/>
</dbReference>
<evidence type="ECO:0008006" key="4">
    <source>
        <dbReference type="Google" id="ProtNLM"/>
    </source>
</evidence>
<comment type="caution">
    <text evidence="2">The sequence shown here is derived from an EMBL/GenBank/DDBJ whole genome shotgun (WGS) entry which is preliminary data.</text>
</comment>
<feature type="signal peptide" evidence="1">
    <location>
        <begin position="1"/>
        <end position="29"/>
    </location>
</feature>
<evidence type="ECO:0000313" key="3">
    <source>
        <dbReference type="Proteomes" id="UP000186894"/>
    </source>
</evidence>
<protein>
    <recommendedName>
        <fullName evidence="4">Argininosuccinate lyase</fullName>
    </recommendedName>
</protein>